<dbReference type="GO" id="GO:0046872">
    <property type="term" value="F:metal ion binding"/>
    <property type="evidence" value="ECO:0007669"/>
    <property type="project" value="InterPro"/>
</dbReference>
<reference evidence="2 3" key="1">
    <citation type="submission" date="2019-07" db="EMBL/GenBank/DDBJ databases">
        <title>Whole genome shotgun sequence of Nocardia ninae NBRC 108245.</title>
        <authorList>
            <person name="Hosoyama A."/>
            <person name="Uohara A."/>
            <person name="Ohji S."/>
            <person name="Ichikawa N."/>
        </authorList>
    </citation>
    <scope>NUCLEOTIDE SEQUENCE [LARGE SCALE GENOMIC DNA]</scope>
    <source>
        <strain evidence="2 3">NBRC 108245</strain>
    </source>
</reference>
<keyword evidence="3" id="KW-1185">Reference proteome</keyword>
<dbReference type="AlphaFoldDB" id="A0A511MAK2"/>
<dbReference type="InterPro" id="IPR024344">
    <property type="entry name" value="MDMPI_metal-binding"/>
</dbReference>
<dbReference type="InterPro" id="IPR034660">
    <property type="entry name" value="DinB/YfiT-like"/>
</dbReference>
<evidence type="ECO:0000313" key="3">
    <source>
        <dbReference type="Proteomes" id="UP000321424"/>
    </source>
</evidence>
<comment type="caution">
    <text evidence="2">The sequence shown here is derived from an EMBL/GenBank/DDBJ whole genome shotgun (WGS) entry which is preliminary data.</text>
</comment>
<gene>
    <name evidence="2" type="ORF">NN4_17460</name>
</gene>
<name>A0A511MAK2_9NOCA</name>
<sequence length="203" mass="21448">MNTEMLDELWRSWAERGAVLTAEQWATPTRLPGWSVRALFAHVAPDPAIMATMRDAQVTGPPVAVHGAEILRIFNAPGGLAHTAADDIAVQASETAEDIDTDALLRRFTEDGPRALAELGDIDPATVLPHPHLGAVTYQALLEVAIVDLAVHLLDLIAAVAGPPVPQATLRSVVQVLAAVPDPVDFIEAATGRSASAVLPVMR</sequence>
<proteinExistence type="predicted"/>
<dbReference type="Proteomes" id="UP000321424">
    <property type="component" value="Unassembled WGS sequence"/>
</dbReference>
<dbReference type="Pfam" id="PF11716">
    <property type="entry name" value="MDMPI_N"/>
    <property type="match status" value="1"/>
</dbReference>
<protein>
    <recommendedName>
        <fullName evidence="1">Mycothiol-dependent maleylpyruvate isomerase metal-binding domain-containing protein</fullName>
    </recommendedName>
</protein>
<dbReference type="SUPFAM" id="SSF109854">
    <property type="entry name" value="DinB/YfiT-like putative metalloenzymes"/>
    <property type="match status" value="1"/>
</dbReference>
<accession>A0A511MAK2</accession>
<feature type="domain" description="Mycothiol-dependent maleylpyruvate isomerase metal-binding" evidence="1">
    <location>
        <begin position="6"/>
        <end position="156"/>
    </location>
</feature>
<organism evidence="2 3">
    <name type="scientific">Nocardia ninae NBRC 108245</name>
    <dbReference type="NCBI Taxonomy" id="1210091"/>
    <lineage>
        <taxon>Bacteria</taxon>
        <taxon>Bacillati</taxon>
        <taxon>Actinomycetota</taxon>
        <taxon>Actinomycetes</taxon>
        <taxon>Mycobacteriales</taxon>
        <taxon>Nocardiaceae</taxon>
        <taxon>Nocardia</taxon>
    </lineage>
</organism>
<dbReference type="OrthoDB" id="3677409at2"/>
<evidence type="ECO:0000259" key="1">
    <source>
        <dbReference type="Pfam" id="PF11716"/>
    </source>
</evidence>
<dbReference type="EMBL" id="BJXA01000008">
    <property type="protein sequence ID" value="GEM37227.1"/>
    <property type="molecule type" value="Genomic_DNA"/>
</dbReference>
<dbReference type="RefSeq" id="WP_147129403.1">
    <property type="nucleotide sequence ID" value="NZ_BJXA01000008.1"/>
</dbReference>
<dbReference type="Gene3D" id="1.20.120.450">
    <property type="entry name" value="dinb family like domain"/>
    <property type="match status" value="1"/>
</dbReference>
<evidence type="ECO:0000313" key="2">
    <source>
        <dbReference type="EMBL" id="GEM37227.1"/>
    </source>
</evidence>